<dbReference type="Gene3D" id="3.30.710.10">
    <property type="entry name" value="Potassium Channel Kv1.1, Chain A"/>
    <property type="match status" value="1"/>
</dbReference>
<dbReference type="AlphaFoldDB" id="A0A8H8RK83"/>
<keyword evidence="3" id="KW-1185">Reference proteome</keyword>
<dbReference type="Proteomes" id="UP000443090">
    <property type="component" value="Unassembled WGS sequence"/>
</dbReference>
<dbReference type="OrthoDB" id="6359816at2759"/>
<accession>A0A8H8RK83</accession>
<reference evidence="2 3" key="1">
    <citation type="submission" date="2018-05" db="EMBL/GenBank/DDBJ databases">
        <title>Genome sequencing and assembly of the regulated plant pathogen Lachnellula willkommii and related sister species for the development of diagnostic species identification markers.</title>
        <authorList>
            <person name="Giroux E."/>
            <person name="Bilodeau G."/>
        </authorList>
    </citation>
    <scope>NUCLEOTIDE SEQUENCE [LARGE SCALE GENOMIC DNA]</scope>
    <source>
        <strain evidence="2 3">CBS 160.35</strain>
    </source>
</reference>
<dbReference type="InterPro" id="IPR011333">
    <property type="entry name" value="SKP1/BTB/POZ_sf"/>
</dbReference>
<feature type="domain" description="BTB" evidence="1">
    <location>
        <begin position="25"/>
        <end position="94"/>
    </location>
</feature>
<dbReference type="EMBL" id="QGMI01000913">
    <property type="protein sequence ID" value="TVY35863.1"/>
    <property type="molecule type" value="Genomic_DNA"/>
</dbReference>
<dbReference type="PANTHER" id="PTHR47843">
    <property type="entry name" value="BTB DOMAIN-CONTAINING PROTEIN-RELATED"/>
    <property type="match status" value="1"/>
</dbReference>
<dbReference type="InterPro" id="IPR000210">
    <property type="entry name" value="BTB/POZ_dom"/>
</dbReference>
<organism evidence="2 3">
    <name type="scientific">Lachnellula occidentalis</name>
    <dbReference type="NCBI Taxonomy" id="215460"/>
    <lineage>
        <taxon>Eukaryota</taxon>
        <taxon>Fungi</taxon>
        <taxon>Dikarya</taxon>
        <taxon>Ascomycota</taxon>
        <taxon>Pezizomycotina</taxon>
        <taxon>Leotiomycetes</taxon>
        <taxon>Helotiales</taxon>
        <taxon>Lachnaceae</taxon>
        <taxon>Lachnellula</taxon>
    </lineage>
</organism>
<evidence type="ECO:0000313" key="3">
    <source>
        <dbReference type="Proteomes" id="UP000443090"/>
    </source>
</evidence>
<dbReference type="SUPFAM" id="SSF54695">
    <property type="entry name" value="POZ domain"/>
    <property type="match status" value="1"/>
</dbReference>
<dbReference type="Pfam" id="PF00651">
    <property type="entry name" value="BTB"/>
    <property type="match status" value="1"/>
</dbReference>
<gene>
    <name evidence="2" type="primary">KBTBD7</name>
    <name evidence="2" type="ORF">LOCC1_G008544</name>
</gene>
<proteinExistence type="predicted"/>
<evidence type="ECO:0000313" key="2">
    <source>
        <dbReference type="EMBL" id="TVY35863.1"/>
    </source>
</evidence>
<comment type="caution">
    <text evidence="2">The sequence shown here is derived from an EMBL/GenBank/DDBJ whole genome shotgun (WGS) entry which is preliminary data.</text>
</comment>
<dbReference type="CDD" id="cd18186">
    <property type="entry name" value="BTB_POZ_ZBTB_KLHL-like"/>
    <property type="match status" value="1"/>
</dbReference>
<dbReference type="SMART" id="SM00225">
    <property type="entry name" value="BTB"/>
    <property type="match status" value="1"/>
</dbReference>
<evidence type="ECO:0000259" key="1">
    <source>
        <dbReference type="PROSITE" id="PS50097"/>
    </source>
</evidence>
<sequence length="243" mass="27287">MASSSNTNPGAAAVTPSFPELLGTEIVELFIGKEKKLLRVHKALLCQKVPYFAKMFQGGFKEAAENSATFPDDSEESFGLLIEWVYTGKVRPLAEISIDKVLAANWSMINFYTLAEKICLTNLKDQILDCHRLYQTGRNELWDFPRMRKAWNTTAENSGLRRYAKDSLIYIFMAAKHPSALTTWTTSGLVEMAVEDNQLFVLTLDAIRTHSHDGTKPTDPRQAATCHYHSHGKDEVCLVKKAV</sequence>
<protein>
    <submittedName>
        <fullName evidence="2">Kelch repeat and BTB domain-containing protein</fullName>
    </submittedName>
</protein>
<name>A0A8H8RK83_9HELO</name>
<dbReference type="PROSITE" id="PS50097">
    <property type="entry name" value="BTB"/>
    <property type="match status" value="1"/>
</dbReference>